<feature type="compositionally biased region" description="Basic and acidic residues" evidence="1">
    <location>
        <begin position="405"/>
        <end position="423"/>
    </location>
</feature>
<reference evidence="2" key="1">
    <citation type="submission" date="2023-03" db="EMBL/GenBank/DDBJ databases">
        <title>Massive genome expansion in bonnet fungi (Mycena s.s.) driven by repeated elements and novel gene families across ecological guilds.</title>
        <authorList>
            <consortium name="Lawrence Berkeley National Laboratory"/>
            <person name="Harder C.B."/>
            <person name="Miyauchi S."/>
            <person name="Viragh M."/>
            <person name="Kuo A."/>
            <person name="Thoen E."/>
            <person name="Andreopoulos B."/>
            <person name="Lu D."/>
            <person name="Skrede I."/>
            <person name="Drula E."/>
            <person name="Henrissat B."/>
            <person name="Morin E."/>
            <person name="Kohler A."/>
            <person name="Barry K."/>
            <person name="LaButti K."/>
            <person name="Morin E."/>
            <person name="Salamov A."/>
            <person name="Lipzen A."/>
            <person name="Mereny Z."/>
            <person name="Hegedus B."/>
            <person name="Baldrian P."/>
            <person name="Stursova M."/>
            <person name="Weitz H."/>
            <person name="Taylor A."/>
            <person name="Grigoriev I.V."/>
            <person name="Nagy L.G."/>
            <person name="Martin F."/>
            <person name="Kauserud H."/>
        </authorList>
    </citation>
    <scope>NUCLEOTIDE SEQUENCE</scope>
    <source>
        <strain evidence="2">CBHHK002</strain>
    </source>
</reference>
<comment type="caution">
    <text evidence="2">The sequence shown here is derived from an EMBL/GenBank/DDBJ whole genome shotgun (WGS) entry which is preliminary data.</text>
</comment>
<accession>A0AAD6YWE0</accession>
<dbReference type="Proteomes" id="UP001218218">
    <property type="component" value="Unassembled WGS sequence"/>
</dbReference>
<feature type="region of interest" description="Disordered" evidence="1">
    <location>
        <begin position="636"/>
        <end position="679"/>
    </location>
</feature>
<evidence type="ECO:0000313" key="3">
    <source>
        <dbReference type="Proteomes" id="UP001218218"/>
    </source>
</evidence>
<feature type="non-terminal residue" evidence="2">
    <location>
        <position position="1"/>
    </location>
</feature>
<feature type="compositionally biased region" description="Polar residues" evidence="1">
    <location>
        <begin position="354"/>
        <end position="374"/>
    </location>
</feature>
<dbReference type="EMBL" id="JARIHO010000157">
    <property type="protein sequence ID" value="KAJ7300647.1"/>
    <property type="molecule type" value="Genomic_DNA"/>
</dbReference>
<keyword evidence="3" id="KW-1185">Reference proteome</keyword>
<evidence type="ECO:0000313" key="2">
    <source>
        <dbReference type="EMBL" id="KAJ7300647.1"/>
    </source>
</evidence>
<gene>
    <name evidence="2" type="ORF">DFH08DRAFT_828243</name>
</gene>
<feature type="region of interest" description="Disordered" evidence="1">
    <location>
        <begin position="19"/>
        <end position="72"/>
    </location>
</feature>
<proteinExistence type="predicted"/>
<organism evidence="2 3">
    <name type="scientific">Mycena albidolilacea</name>
    <dbReference type="NCBI Taxonomy" id="1033008"/>
    <lineage>
        <taxon>Eukaryota</taxon>
        <taxon>Fungi</taxon>
        <taxon>Dikarya</taxon>
        <taxon>Basidiomycota</taxon>
        <taxon>Agaricomycotina</taxon>
        <taxon>Agaricomycetes</taxon>
        <taxon>Agaricomycetidae</taxon>
        <taxon>Agaricales</taxon>
        <taxon>Marasmiineae</taxon>
        <taxon>Mycenaceae</taxon>
        <taxon>Mycena</taxon>
    </lineage>
</organism>
<protein>
    <recommendedName>
        <fullName evidence="4">Zn(2)-C6 fungal-type domain-containing protein</fullName>
    </recommendedName>
</protein>
<feature type="compositionally biased region" description="Low complexity" evidence="1">
    <location>
        <begin position="256"/>
        <end position="266"/>
    </location>
</feature>
<evidence type="ECO:0008006" key="4">
    <source>
        <dbReference type="Google" id="ProtNLM"/>
    </source>
</evidence>
<sequence>MTRGKLGVKRHQLATWRLSTFPLRMPPRTRSSGTKRSSAPKRFPTPESDSMPKPKTRSKKKATSPASTVADNSLPKCLVPGRTILATAPGALTWLHFDNYDCRQLCRLFDATEAAQMEERLLMTILRNAAPYFRDFRTRFPETTAEQDRFLWSVSVAAAPLSQRFPSAFSAQPSVAPTEDDAYPVDAFYCTPLLDVRPSKARRAFVRSTYGENTSAFSSDFQIPHVELVPVAYTLSDSDEEEEEADREEGNEGEAEGNASENESGALRTGSSARPTQKTQPAPSSMKKSEGAPSLPGASTSKPGTIFVKNEGGSSSKTLKTPAKQDRPKPKGAYRGARLTTPPASNLFDDEARASSSKTTVDTRPVFAQSSQGRPPSEDVAELEKPSTKRVRAPSPQTSRKSAKTRAEANPHAGEQDKPNPRHVDAPLGLEVVPHNAVVEFTTPALPHRCSIACATCIARGKTCARDGFGTPCDHCSNGNQSCSFKRSPMDFHRTLEFLRPLVNLGGGALGSAVLSAVQARRELNEHFLWLARAAHNYDRLCTEVVVLFRRQRELLPEAHLEEMFEDPADIQLLNDLEARSLQHASAAELELLYQQDHPRSAPPAGKPALHYFTRSHPDHVDIPSDLHQIPGVQGLSHGIFADPSGTSLSDIARAPSPDAQPEVPQQKPPPLSVQGTSNARFVDVPPIATMPEAPASPP</sequence>
<name>A0AAD6YWE0_9AGAR</name>
<evidence type="ECO:0000256" key="1">
    <source>
        <dbReference type="SAM" id="MobiDB-lite"/>
    </source>
</evidence>
<feature type="region of interest" description="Disordered" evidence="1">
    <location>
        <begin position="236"/>
        <end position="423"/>
    </location>
</feature>
<feature type="compositionally biased region" description="Acidic residues" evidence="1">
    <location>
        <begin position="237"/>
        <end position="255"/>
    </location>
</feature>
<feature type="compositionally biased region" description="Polar residues" evidence="1">
    <location>
        <begin position="269"/>
        <end position="283"/>
    </location>
</feature>
<dbReference type="AlphaFoldDB" id="A0AAD6YWE0"/>